<dbReference type="EMBL" id="JACCCC010000001">
    <property type="protein sequence ID" value="NYE49207.1"/>
    <property type="molecule type" value="Genomic_DNA"/>
</dbReference>
<dbReference type="Proteomes" id="UP000589036">
    <property type="component" value="Unassembled WGS sequence"/>
</dbReference>
<dbReference type="AlphaFoldDB" id="A0A852U0X7"/>
<keyword evidence="3" id="KW-1185">Reference proteome</keyword>
<accession>A0A852U0X7</accession>
<reference evidence="2 3" key="1">
    <citation type="submission" date="2020-07" db="EMBL/GenBank/DDBJ databases">
        <title>Sequencing the genomes of 1000 actinobacteria strains.</title>
        <authorList>
            <person name="Klenk H.-P."/>
        </authorList>
    </citation>
    <scope>NUCLEOTIDE SEQUENCE [LARGE SCALE GENOMIC DNA]</scope>
    <source>
        <strain evidence="2 3">CXB654</strain>
    </source>
</reference>
<evidence type="ECO:0000256" key="1">
    <source>
        <dbReference type="SAM" id="MobiDB-lite"/>
    </source>
</evidence>
<feature type="compositionally biased region" description="Polar residues" evidence="1">
    <location>
        <begin position="78"/>
        <end position="91"/>
    </location>
</feature>
<evidence type="ECO:0000313" key="3">
    <source>
        <dbReference type="Proteomes" id="UP000589036"/>
    </source>
</evidence>
<feature type="compositionally biased region" description="Basic and acidic residues" evidence="1">
    <location>
        <begin position="17"/>
        <end position="29"/>
    </location>
</feature>
<comment type="caution">
    <text evidence="2">The sequence shown here is derived from an EMBL/GenBank/DDBJ whole genome shotgun (WGS) entry which is preliminary data.</text>
</comment>
<sequence length="91" mass="10073">MEARRAPATRPEAPARTADRLDVNRETPRNRVTQAEVDADDRPGTTTEQAQRLAEPERGMRGLRRAGAICGRPRLSSRRSSTAHTPGSRLQ</sequence>
<dbReference type="Gene3D" id="1.10.10.10">
    <property type="entry name" value="Winged helix-like DNA-binding domain superfamily/Winged helix DNA-binding domain"/>
    <property type="match status" value="1"/>
</dbReference>
<gene>
    <name evidence="2" type="ORF">HDA32_004327</name>
</gene>
<feature type="compositionally biased region" description="Low complexity" evidence="1">
    <location>
        <begin position="1"/>
        <end position="16"/>
    </location>
</feature>
<organism evidence="2 3">
    <name type="scientific">Spinactinospora alkalitolerans</name>
    <dbReference type="NCBI Taxonomy" id="687207"/>
    <lineage>
        <taxon>Bacteria</taxon>
        <taxon>Bacillati</taxon>
        <taxon>Actinomycetota</taxon>
        <taxon>Actinomycetes</taxon>
        <taxon>Streptosporangiales</taxon>
        <taxon>Nocardiopsidaceae</taxon>
        <taxon>Spinactinospora</taxon>
    </lineage>
</organism>
<protein>
    <submittedName>
        <fullName evidence="2">Transposase-like protein</fullName>
    </submittedName>
</protein>
<dbReference type="InterPro" id="IPR036388">
    <property type="entry name" value="WH-like_DNA-bd_sf"/>
</dbReference>
<proteinExistence type="predicted"/>
<evidence type="ECO:0000313" key="2">
    <source>
        <dbReference type="EMBL" id="NYE49207.1"/>
    </source>
</evidence>
<name>A0A852U0X7_9ACTN</name>
<feature type="region of interest" description="Disordered" evidence="1">
    <location>
        <begin position="1"/>
        <end position="91"/>
    </location>
</feature>